<protein>
    <recommendedName>
        <fullName evidence="12">Solute carrier family 35 member B1</fullName>
    </recommendedName>
</protein>
<dbReference type="OMA" id="CGAIGQV"/>
<dbReference type="GeneID" id="578731"/>
<dbReference type="PANTHER" id="PTHR10778">
    <property type="entry name" value="SOLUTE CARRIER FAMILY 35 MEMBER B"/>
    <property type="match status" value="1"/>
</dbReference>
<feature type="transmembrane region" description="Helical" evidence="9">
    <location>
        <begin position="318"/>
        <end position="334"/>
    </location>
</feature>
<evidence type="ECO:0000256" key="9">
    <source>
        <dbReference type="SAM" id="Phobius"/>
    </source>
</evidence>
<dbReference type="Pfam" id="PF08449">
    <property type="entry name" value="UAA"/>
    <property type="match status" value="1"/>
</dbReference>
<feature type="transmembrane region" description="Helical" evidence="9">
    <location>
        <begin position="182"/>
        <end position="200"/>
    </location>
</feature>
<keyword evidence="5" id="KW-0256">Endoplasmic reticulum</keyword>
<feature type="transmembrane region" description="Helical" evidence="9">
    <location>
        <begin position="96"/>
        <end position="118"/>
    </location>
</feature>
<keyword evidence="6 9" id="KW-1133">Transmembrane helix</keyword>
<dbReference type="GO" id="GO:0005460">
    <property type="term" value="F:UDP-glucose transmembrane transporter activity"/>
    <property type="evidence" value="ECO:0000318"/>
    <property type="project" value="GO_Central"/>
</dbReference>
<dbReference type="InterPro" id="IPR013657">
    <property type="entry name" value="SCL35B1-4/HUT1"/>
</dbReference>
<dbReference type="EnsemblMetazoa" id="XM_030973204">
    <property type="protein sequence ID" value="XP_030829064"/>
    <property type="gene ID" value="LOC578731"/>
</dbReference>
<evidence type="ECO:0000256" key="3">
    <source>
        <dbReference type="ARBA" id="ARBA00022448"/>
    </source>
</evidence>
<name>A0A7M7SSX6_STRPU</name>
<keyword evidence="7 9" id="KW-0472">Membrane</keyword>
<dbReference type="RefSeq" id="XP_030829064.1">
    <property type="nucleotide sequence ID" value="XM_030973204.1"/>
</dbReference>
<dbReference type="InParanoid" id="A0A7M7SSX6"/>
<proteinExistence type="inferred from homology"/>
<evidence type="ECO:0000256" key="4">
    <source>
        <dbReference type="ARBA" id="ARBA00022692"/>
    </source>
</evidence>
<dbReference type="InterPro" id="IPR037185">
    <property type="entry name" value="EmrE-like"/>
</dbReference>
<evidence type="ECO:0000256" key="2">
    <source>
        <dbReference type="ARBA" id="ARBA00010694"/>
    </source>
</evidence>
<evidence type="ECO:0000256" key="1">
    <source>
        <dbReference type="ARBA" id="ARBA00004477"/>
    </source>
</evidence>
<evidence type="ECO:0000313" key="10">
    <source>
        <dbReference type="EnsemblMetazoa" id="XP_030829064"/>
    </source>
</evidence>
<dbReference type="PANTHER" id="PTHR10778:SF10">
    <property type="entry name" value="SOLUTE CARRIER FAMILY 35 MEMBER B1"/>
    <property type="match status" value="1"/>
</dbReference>
<feature type="region of interest" description="Disordered" evidence="8">
    <location>
        <begin position="1"/>
        <end position="27"/>
    </location>
</feature>
<feature type="transmembrane region" description="Helical" evidence="9">
    <location>
        <begin position="284"/>
        <end position="306"/>
    </location>
</feature>
<feature type="compositionally biased region" description="Basic and acidic residues" evidence="8">
    <location>
        <begin position="16"/>
        <end position="27"/>
    </location>
</feature>
<dbReference type="FunCoup" id="A0A7M7SSX6">
    <property type="interactions" value="1449"/>
</dbReference>
<dbReference type="Proteomes" id="UP000007110">
    <property type="component" value="Unassembled WGS sequence"/>
</dbReference>
<dbReference type="GO" id="GO:0005459">
    <property type="term" value="F:UDP-galactose transmembrane transporter activity"/>
    <property type="evidence" value="ECO:0000318"/>
    <property type="project" value="GO_Central"/>
</dbReference>
<reference evidence="10" key="2">
    <citation type="submission" date="2021-01" db="UniProtKB">
        <authorList>
            <consortium name="EnsemblMetazoa"/>
        </authorList>
    </citation>
    <scope>IDENTIFICATION</scope>
</reference>
<evidence type="ECO:0000313" key="11">
    <source>
        <dbReference type="Proteomes" id="UP000007110"/>
    </source>
</evidence>
<evidence type="ECO:0000256" key="5">
    <source>
        <dbReference type="ARBA" id="ARBA00022824"/>
    </source>
</evidence>
<feature type="compositionally biased region" description="Polar residues" evidence="8">
    <location>
        <begin position="1"/>
        <end position="15"/>
    </location>
</feature>
<keyword evidence="11" id="KW-1185">Reference proteome</keyword>
<feature type="transmembrane region" description="Helical" evidence="9">
    <location>
        <begin position="130"/>
        <end position="152"/>
    </location>
</feature>
<dbReference type="CTD" id="10237"/>
<keyword evidence="4 9" id="KW-0812">Transmembrane</keyword>
<evidence type="ECO:0000256" key="8">
    <source>
        <dbReference type="SAM" id="MobiDB-lite"/>
    </source>
</evidence>
<sequence length="366" mass="40625">MTSKSGFHTVDLSNSHPKESDLNQKIERPFGSRQTERIFPAQNVKQEEGDMPGAQPGSTGKLLLCFCGVFVCYFYFGILQEKITKGSYGENEKFNYFLCLLFLPCVFNALYAKAVLYFTSEGSDPTSHKLYAACSVTYLGAMVASNMALRYVSYPFQVLGKSCKPIPVMILGVLLARKSYPLMKYFCVLLIVFGVATFVYKDKGASKNSDHFVGIGEVLVMVSLTFDGLTGAIQENMRGRFQTRPHHMMFSMNAWSILYLGIAIFVTGEVFEFIPFVLRHPSVLPNIVLFGLASAFGQHFIFMTVATYGPLTCSIITTTRKFFTILGSVIFFSNPISSRQWIGVALVFAGLGLDSIFGKSKAKPKN</sequence>
<reference evidence="11" key="1">
    <citation type="submission" date="2015-02" db="EMBL/GenBank/DDBJ databases">
        <title>Genome sequencing for Strongylocentrotus purpuratus.</title>
        <authorList>
            <person name="Murali S."/>
            <person name="Liu Y."/>
            <person name="Vee V."/>
            <person name="English A."/>
            <person name="Wang M."/>
            <person name="Skinner E."/>
            <person name="Han Y."/>
            <person name="Muzny D.M."/>
            <person name="Worley K.C."/>
            <person name="Gibbs R.A."/>
        </authorList>
    </citation>
    <scope>NUCLEOTIDE SEQUENCE</scope>
</reference>
<evidence type="ECO:0000256" key="6">
    <source>
        <dbReference type="ARBA" id="ARBA00022989"/>
    </source>
</evidence>
<feature type="transmembrane region" description="Helical" evidence="9">
    <location>
        <begin position="212"/>
        <end position="233"/>
    </location>
</feature>
<accession>A0A7M7SSX6</accession>
<feature type="transmembrane region" description="Helical" evidence="9">
    <location>
        <begin position="254"/>
        <end position="278"/>
    </location>
</feature>
<organism evidence="10 11">
    <name type="scientific">Strongylocentrotus purpuratus</name>
    <name type="common">Purple sea urchin</name>
    <dbReference type="NCBI Taxonomy" id="7668"/>
    <lineage>
        <taxon>Eukaryota</taxon>
        <taxon>Metazoa</taxon>
        <taxon>Echinodermata</taxon>
        <taxon>Eleutherozoa</taxon>
        <taxon>Echinozoa</taxon>
        <taxon>Echinoidea</taxon>
        <taxon>Euechinoidea</taxon>
        <taxon>Echinacea</taxon>
        <taxon>Camarodonta</taxon>
        <taxon>Echinidea</taxon>
        <taxon>Strongylocentrotidae</taxon>
        <taxon>Strongylocentrotus</taxon>
    </lineage>
</organism>
<dbReference type="GO" id="GO:0005789">
    <property type="term" value="C:endoplasmic reticulum membrane"/>
    <property type="evidence" value="ECO:0000318"/>
    <property type="project" value="GO_Central"/>
</dbReference>
<comment type="subcellular location">
    <subcellularLocation>
        <location evidence="1">Endoplasmic reticulum membrane</location>
        <topology evidence="1">Multi-pass membrane protein</topology>
    </subcellularLocation>
</comment>
<comment type="similarity">
    <text evidence="2">Belongs to the nucleotide-sugar transporter family. SLC35B subfamily.</text>
</comment>
<evidence type="ECO:0000256" key="7">
    <source>
        <dbReference type="ARBA" id="ARBA00023136"/>
    </source>
</evidence>
<keyword evidence="3" id="KW-0813">Transport</keyword>
<dbReference type="OrthoDB" id="78344at2759"/>
<dbReference type="SUPFAM" id="SSF103481">
    <property type="entry name" value="Multidrug resistance efflux transporter EmrE"/>
    <property type="match status" value="2"/>
</dbReference>
<feature type="transmembrane region" description="Helical" evidence="9">
    <location>
        <begin position="58"/>
        <end position="76"/>
    </location>
</feature>
<dbReference type="GO" id="GO:0000139">
    <property type="term" value="C:Golgi membrane"/>
    <property type="evidence" value="ECO:0000318"/>
    <property type="project" value="GO_Central"/>
</dbReference>
<dbReference type="AlphaFoldDB" id="A0A7M7SSX6"/>
<evidence type="ECO:0008006" key="12">
    <source>
        <dbReference type="Google" id="ProtNLM"/>
    </source>
</evidence>
<dbReference type="KEGG" id="spu:578731"/>
<dbReference type="GO" id="GO:0072334">
    <property type="term" value="P:UDP-galactose transmembrane transport"/>
    <property type="evidence" value="ECO:0000318"/>
    <property type="project" value="GO_Central"/>
</dbReference>